<reference evidence="2 3" key="1">
    <citation type="submission" date="2023-11" db="EMBL/GenBank/DDBJ databases">
        <title>Halocaridina rubra genome assembly.</title>
        <authorList>
            <person name="Smith C."/>
        </authorList>
    </citation>
    <scope>NUCLEOTIDE SEQUENCE [LARGE SCALE GENOMIC DNA]</scope>
    <source>
        <strain evidence="2">EP-1</strain>
        <tissue evidence="2">Whole</tissue>
    </source>
</reference>
<sequence length="797" mass="89703">DYWAEVTSLRRDLLFCQLGTTELPLTFDLDFPSSSTNPPSLPHAPQPLVATTSAPTLYSSHSASVPIKENPSKSESSPVDDSSTPTKSDHTTTASVFIPKQVNVEVTVEAIPSNSANKPTLLESISGNATSSITKPSSNSTTLSFHKFNTQPTHLMDSPPLESHKKATSHNKSLLQPTGKDVHQGQVRGLPKVSIKSSRNQISQIPNGHQAEPLARRTLWPPTRPPRSLDRVTSDEISSETDVLPVDKEYVAMLERQLRDLRSRVKACRSCLTPPQRTMATCGGGTAWRDHRKRERQLRNKQRSQRKERRRRVKALQGIRNTTTAFPTPTTTTSSTTTPKADTVQNPLQADVMSWFEEGPSSTDSKSNNHRARQNHRMSTDFRRGFNQKIVRMDEALMKFTDTQAAFCKELRDNLGGRLEKRGQELGALSDQIAALVRTSTMQISELEKVASAQLYSSQASIEKSLAVTQAIRDSQIRAVQQYHKQTFLPAAAAIATLLSDQASAVTSMGVELITKVEMLQDIYVTHATQQYDTLQKITEDVDMFASKHTNLVMRSRDHANHLHINAETFIRELQTRMNNVVKELVLIRLQSQNFVSLNNNTHNDIFTSLNKTEIAVDMLSEGLKQRLLTAKEKEHDFRKTFKLETNQINDRLENGISQTLVSNHATMSHIEESELDTRVFVGTAVAAWDELYLNQEAELRKEADSLSNSLRSHTHHTQNILGDLRSAAETHEQVLEEQRMDFQRFVRKRQDALDNQCSAITDWAMLMSSELRRRDEDLHKFLSEDLQYTTGNVPVR</sequence>
<organism evidence="2 3">
    <name type="scientific">Halocaridina rubra</name>
    <name type="common">Hawaiian red shrimp</name>
    <dbReference type="NCBI Taxonomy" id="373956"/>
    <lineage>
        <taxon>Eukaryota</taxon>
        <taxon>Metazoa</taxon>
        <taxon>Ecdysozoa</taxon>
        <taxon>Arthropoda</taxon>
        <taxon>Crustacea</taxon>
        <taxon>Multicrustacea</taxon>
        <taxon>Malacostraca</taxon>
        <taxon>Eumalacostraca</taxon>
        <taxon>Eucarida</taxon>
        <taxon>Decapoda</taxon>
        <taxon>Pleocyemata</taxon>
        <taxon>Caridea</taxon>
        <taxon>Atyoidea</taxon>
        <taxon>Atyidae</taxon>
        <taxon>Halocaridina</taxon>
    </lineage>
</organism>
<feature type="region of interest" description="Disordered" evidence="1">
    <location>
        <begin position="281"/>
        <end position="342"/>
    </location>
</feature>
<feature type="non-terminal residue" evidence="2">
    <location>
        <position position="1"/>
    </location>
</feature>
<keyword evidence="3" id="KW-1185">Reference proteome</keyword>
<feature type="region of interest" description="Disordered" evidence="1">
    <location>
        <begin position="150"/>
        <end position="186"/>
    </location>
</feature>
<feature type="compositionally biased region" description="Basic residues" evidence="1">
    <location>
        <begin position="290"/>
        <end position="314"/>
    </location>
</feature>
<dbReference type="AlphaFoldDB" id="A0AAN9AHL3"/>
<feature type="region of interest" description="Disordered" evidence="1">
    <location>
        <begin position="60"/>
        <end position="94"/>
    </location>
</feature>
<feature type="compositionally biased region" description="Low complexity" evidence="1">
    <location>
        <begin position="322"/>
        <end position="339"/>
    </location>
</feature>
<feature type="compositionally biased region" description="Low complexity" evidence="1">
    <location>
        <begin position="73"/>
        <end position="86"/>
    </location>
</feature>
<name>A0AAN9AHL3_HALRR</name>
<protein>
    <submittedName>
        <fullName evidence="2">Uncharacterized protein</fullName>
    </submittedName>
</protein>
<dbReference type="EMBL" id="JAXCGZ010000033">
    <property type="protein sequence ID" value="KAK7086969.1"/>
    <property type="molecule type" value="Genomic_DNA"/>
</dbReference>
<proteinExistence type="predicted"/>
<evidence type="ECO:0000313" key="2">
    <source>
        <dbReference type="EMBL" id="KAK7086969.1"/>
    </source>
</evidence>
<feature type="region of interest" description="Disordered" evidence="1">
    <location>
        <begin position="357"/>
        <end position="377"/>
    </location>
</feature>
<evidence type="ECO:0000256" key="1">
    <source>
        <dbReference type="SAM" id="MobiDB-lite"/>
    </source>
</evidence>
<dbReference type="Proteomes" id="UP001381693">
    <property type="component" value="Unassembled WGS sequence"/>
</dbReference>
<evidence type="ECO:0000313" key="3">
    <source>
        <dbReference type="Proteomes" id="UP001381693"/>
    </source>
</evidence>
<gene>
    <name evidence="2" type="ORF">SK128_006598</name>
</gene>
<comment type="caution">
    <text evidence="2">The sequence shown here is derived from an EMBL/GenBank/DDBJ whole genome shotgun (WGS) entry which is preliminary data.</text>
</comment>
<accession>A0AAN9AHL3</accession>